<dbReference type="EMBL" id="CP063091">
    <property type="protein sequence ID" value="QOR04548.1"/>
    <property type="molecule type" value="Genomic_DNA"/>
</dbReference>
<gene>
    <name evidence="1" type="ORF">A0071_00945</name>
</gene>
<name>A0ABX6TZF7_9BACT</name>
<protein>
    <submittedName>
        <fullName evidence="1">Toprim domain-containing protein</fullName>
    </submittedName>
</protein>
<sequence>MKNIAGWIQVALNKNEDFIKLPFDEILRMNAYFEKRDKTSQRYRVFTNEQNDLVIISRNEKGHYLYFNPNDERDRGNIFNFAKNRGIRVEELLKGFENNLEIKPLETTNTSRTKSLEEYKEMKALAFNNHFFQKRLIDAHLIQEFAGLRQDKYHNINIPSFVLSEDKNFLTQAGFVSYLLNPLSDKEQPQIKIKTLCKGNKGLEIIKNASSKKQDIKTILITESMIDTFSLLELKDFNPKECLLCSTNGQITRTQKEVFAHLNETFNQAKVYLGFDRDKKGQEYSELTKENFPNAHILPPQLKDFNDDLMCAKYLNLDNEWNIKDCEKLLLGFEKHCQVFIKNFHTFSQEQRAKSLKQISTEELPKYERIKTKIKAYIDTKSLENSYKELSFLLERELKRG</sequence>
<dbReference type="Pfam" id="PF13155">
    <property type="entry name" value="Toprim_2"/>
    <property type="match status" value="1"/>
</dbReference>
<accession>A0ABX6TZF7</accession>
<evidence type="ECO:0000313" key="1">
    <source>
        <dbReference type="EMBL" id="QOR04548.1"/>
    </source>
</evidence>
<dbReference type="Gene3D" id="3.40.1360.10">
    <property type="match status" value="1"/>
</dbReference>
<keyword evidence="2" id="KW-1185">Reference proteome</keyword>
<evidence type="ECO:0000313" key="2">
    <source>
        <dbReference type="Proteomes" id="UP000594874"/>
    </source>
</evidence>
<proteinExistence type="predicted"/>
<reference evidence="1 2" key="1">
    <citation type="submission" date="2020-10" db="EMBL/GenBank/DDBJ databases">
        <title>Campylobacter and Helicobacter PacBio genomes.</title>
        <authorList>
            <person name="Lane C."/>
        </authorList>
    </citation>
    <scope>NUCLEOTIDE SEQUENCE [LARGE SCALE GENOMIC DNA]</scope>
    <source>
        <strain evidence="1 2">2010D-8469</strain>
    </source>
</reference>
<dbReference type="RefSeq" id="WP_157258360.1">
    <property type="nucleotide sequence ID" value="NZ_CP063091.1"/>
</dbReference>
<dbReference type="Proteomes" id="UP000594874">
    <property type="component" value="Chromosome"/>
</dbReference>
<organism evidence="1 2">
    <name type="scientific">Campylobacter cuniculorum</name>
    <dbReference type="NCBI Taxonomy" id="374106"/>
    <lineage>
        <taxon>Bacteria</taxon>
        <taxon>Pseudomonadati</taxon>
        <taxon>Campylobacterota</taxon>
        <taxon>Epsilonproteobacteria</taxon>
        <taxon>Campylobacterales</taxon>
        <taxon>Campylobacteraceae</taxon>
        <taxon>Campylobacter</taxon>
    </lineage>
</organism>